<name>A0A4V2WPD2_9BACL</name>
<keyword evidence="4 7" id="KW-0812">Transmembrane</keyword>
<organism evidence="9 10">
    <name type="scientific">Paenibacillus albiflavus</name>
    <dbReference type="NCBI Taxonomy" id="2545760"/>
    <lineage>
        <taxon>Bacteria</taxon>
        <taxon>Bacillati</taxon>
        <taxon>Bacillota</taxon>
        <taxon>Bacilli</taxon>
        <taxon>Bacillales</taxon>
        <taxon>Paenibacillaceae</taxon>
        <taxon>Paenibacillus</taxon>
    </lineage>
</organism>
<dbReference type="RefSeq" id="WP_132417341.1">
    <property type="nucleotide sequence ID" value="NZ_SKFG01000004.1"/>
</dbReference>
<keyword evidence="3" id="KW-1003">Cell membrane</keyword>
<comment type="subcellular location">
    <subcellularLocation>
        <location evidence="1 7">Cell membrane</location>
        <topology evidence="1 7">Multi-pass membrane protein</topology>
    </subcellularLocation>
</comment>
<feature type="transmembrane region" description="Helical" evidence="7">
    <location>
        <begin position="241"/>
        <end position="262"/>
    </location>
</feature>
<keyword evidence="5 7" id="KW-1133">Transmembrane helix</keyword>
<keyword evidence="2 7" id="KW-0813">Transport</keyword>
<evidence type="ECO:0000313" key="9">
    <source>
        <dbReference type="EMBL" id="TCZ78892.1"/>
    </source>
</evidence>
<protein>
    <submittedName>
        <fullName evidence="9">Carbohydrate ABC transporter permease</fullName>
    </submittedName>
</protein>
<comment type="similarity">
    <text evidence="7">Belongs to the binding-protein-dependent transport system permease family.</text>
</comment>
<dbReference type="CDD" id="cd06261">
    <property type="entry name" value="TM_PBP2"/>
    <property type="match status" value="1"/>
</dbReference>
<evidence type="ECO:0000256" key="6">
    <source>
        <dbReference type="ARBA" id="ARBA00023136"/>
    </source>
</evidence>
<reference evidence="9 10" key="1">
    <citation type="submission" date="2019-03" db="EMBL/GenBank/DDBJ databases">
        <authorList>
            <person name="Kim M.K.M."/>
        </authorList>
    </citation>
    <scope>NUCLEOTIDE SEQUENCE [LARGE SCALE GENOMIC DNA]</scope>
    <source>
        <strain evidence="9 10">18JY21-1</strain>
    </source>
</reference>
<feature type="domain" description="ABC transmembrane type-1" evidence="8">
    <location>
        <begin position="69"/>
        <end position="262"/>
    </location>
</feature>
<dbReference type="AlphaFoldDB" id="A0A4V2WPD2"/>
<dbReference type="SUPFAM" id="SSF161098">
    <property type="entry name" value="MetI-like"/>
    <property type="match status" value="1"/>
</dbReference>
<dbReference type="EMBL" id="SKFG01000004">
    <property type="protein sequence ID" value="TCZ78892.1"/>
    <property type="molecule type" value="Genomic_DNA"/>
</dbReference>
<evidence type="ECO:0000256" key="3">
    <source>
        <dbReference type="ARBA" id="ARBA00022475"/>
    </source>
</evidence>
<feature type="transmembrane region" description="Helical" evidence="7">
    <location>
        <begin position="12"/>
        <end position="29"/>
    </location>
</feature>
<dbReference type="Pfam" id="PF00528">
    <property type="entry name" value="BPD_transp_1"/>
    <property type="match status" value="1"/>
</dbReference>
<dbReference type="Gene3D" id="1.10.3720.10">
    <property type="entry name" value="MetI-like"/>
    <property type="match status" value="1"/>
</dbReference>
<keyword evidence="10" id="KW-1185">Reference proteome</keyword>
<evidence type="ECO:0000256" key="1">
    <source>
        <dbReference type="ARBA" id="ARBA00004651"/>
    </source>
</evidence>
<dbReference type="GO" id="GO:0055085">
    <property type="term" value="P:transmembrane transport"/>
    <property type="evidence" value="ECO:0007669"/>
    <property type="project" value="InterPro"/>
</dbReference>
<dbReference type="OrthoDB" id="9771544at2"/>
<feature type="transmembrane region" description="Helical" evidence="7">
    <location>
        <begin position="106"/>
        <end position="126"/>
    </location>
</feature>
<evidence type="ECO:0000256" key="2">
    <source>
        <dbReference type="ARBA" id="ARBA00022448"/>
    </source>
</evidence>
<dbReference type="PROSITE" id="PS50928">
    <property type="entry name" value="ABC_TM1"/>
    <property type="match status" value="1"/>
</dbReference>
<evidence type="ECO:0000256" key="5">
    <source>
        <dbReference type="ARBA" id="ARBA00022989"/>
    </source>
</evidence>
<dbReference type="InterPro" id="IPR000515">
    <property type="entry name" value="MetI-like"/>
</dbReference>
<evidence type="ECO:0000256" key="7">
    <source>
        <dbReference type="RuleBase" id="RU363032"/>
    </source>
</evidence>
<feature type="transmembrane region" description="Helical" evidence="7">
    <location>
        <begin position="74"/>
        <end position="94"/>
    </location>
</feature>
<dbReference type="PANTHER" id="PTHR43744">
    <property type="entry name" value="ABC TRANSPORTER PERMEASE PROTEIN MG189-RELATED-RELATED"/>
    <property type="match status" value="1"/>
</dbReference>
<proteinExistence type="inferred from homology"/>
<sequence length="276" mass="30997">MTIRISKSIQLILAIIVTLIMFFPIYWLFVTSLKSTAELRTAVPSFWPEVLNWSNYATAFKKAPFDRFFLNTTLQTVGILILQINIAIITAFAFAKGNFWGKDKLFLLVLAALIVPDQVTFVPVYVMLAKLGWLNTFAALIVPHATSAYAIFLLRQSFKSINNDVIEAARVDGASRLHILYKILVPMAKPTIMTLIVLTFISSWNSYFWPLIMTNTDTMRVLTVGIAFMRESVGGDEALNFHYISAASIMVILPIVLVFIFAQKHIVAAMANSTFK</sequence>
<dbReference type="GO" id="GO:0005886">
    <property type="term" value="C:plasma membrane"/>
    <property type="evidence" value="ECO:0007669"/>
    <property type="project" value="UniProtKB-SubCell"/>
</dbReference>
<evidence type="ECO:0000259" key="8">
    <source>
        <dbReference type="PROSITE" id="PS50928"/>
    </source>
</evidence>
<dbReference type="InterPro" id="IPR035906">
    <property type="entry name" value="MetI-like_sf"/>
</dbReference>
<feature type="transmembrane region" description="Helical" evidence="7">
    <location>
        <begin position="132"/>
        <end position="154"/>
    </location>
</feature>
<gene>
    <name evidence="9" type="ORF">E0485_07430</name>
</gene>
<dbReference type="Proteomes" id="UP000295418">
    <property type="component" value="Unassembled WGS sequence"/>
</dbReference>
<evidence type="ECO:0000313" key="10">
    <source>
        <dbReference type="Proteomes" id="UP000295418"/>
    </source>
</evidence>
<keyword evidence="6 7" id="KW-0472">Membrane</keyword>
<evidence type="ECO:0000256" key="4">
    <source>
        <dbReference type="ARBA" id="ARBA00022692"/>
    </source>
</evidence>
<dbReference type="PANTHER" id="PTHR43744:SF13">
    <property type="entry name" value="SN-GLYCEROL-3-PHOSPHATE TRANSPORT INTEGRAL MEMBRANE PROTEIN ABC TRANSPORTER UGPE-RELATED"/>
    <property type="match status" value="1"/>
</dbReference>
<feature type="transmembrane region" description="Helical" evidence="7">
    <location>
        <begin position="192"/>
        <end position="212"/>
    </location>
</feature>
<comment type="caution">
    <text evidence="9">The sequence shown here is derived from an EMBL/GenBank/DDBJ whole genome shotgun (WGS) entry which is preliminary data.</text>
</comment>
<accession>A0A4V2WPD2</accession>